<dbReference type="PROSITE" id="PS01136">
    <property type="entry name" value="UPF0034"/>
    <property type="match status" value="1"/>
</dbReference>
<dbReference type="Gene3D" id="1.10.1200.80">
    <property type="entry name" value="Putative flavin oxidoreducatase, domain 2"/>
    <property type="match status" value="1"/>
</dbReference>
<dbReference type="GO" id="GO:0000049">
    <property type="term" value="F:tRNA binding"/>
    <property type="evidence" value="ECO:0007669"/>
    <property type="project" value="UniProtKB-KW"/>
</dbReference>
<evidence type="ECO:0000256" key="6">
    <source>
        <dbReference type="ARBA" id="ARBA00022694"/>
    </source>
</evidence>
<comment type="cofactor">
    <cofactor evidence="1 12 14">
        <name>FMN</name>
        <dbReference type="ChEBI" id="CHEBI:58210"/>
    </cofactor>
</comment>
<dbReference type="PANTHER" id="PTHR45846">
    <property type="entry name" value="TRNA-DIHYDROURIDINE(47) SYNTHASE [NAD(P)(+)]-LIKE"/>
    <property type="match status" value="1"/>
</dbReference>
<feature type="domain" description="DUS-like FMN-binding" evidence="15">
    <location>
        <begin position="20"/>
        <end position="315"/>
    </location>
</feature>
<evidence type="ECO:0000256" key="3">
    <source>
        <dbReference type="ARBA" id="ARBA00022555"/>
    </source>
</evidence>
<evidence type="ECO:0000256" key="7">
    <source>
        <dbReference type="ARBA" id="ARBA00022857"/>
    </source>
</evidence>
<comment type="catalytic activity">
    <reaction evidence="10">
        <text>a 5,6-dihydrouridine in tRNA + NADP(+) = a uridine in tRNA + NADPH + H(+)</text>
        <dbReference type="Rhea" id="RHEA:23624"/>
        <dbReference type="Rhea" id="RHEA-COMP:13339"/>
        <dbReference type="Rhea" id="RHEA-COMP:13887"/>
        <dbReference type="ChEBI" id="CHEBI:15378"/>
        <dbReference type="ChEBI" id="CHEBI:57783"/>
        <dbReference type="ChEBI" id="CHEBI:58349"/>
        <dbReference type="ChEBI" id="CHEBI:65315"/>
        <dbReference type="ChEBI" id="CHEBI:74443"/>
    </reaction>
</comment>
<feature type="binding site" evidence="14">
    <location>
        <begin position="238"/>
        <end position="239"/>
    </location>
    <ligand>
        <name>FMN</name>
        <dbReference type="ChEBI" id="CHEBI:58210"/>
    </ligand>
</feature>
<dbReference type="SUPFAM" id="SSF51395">
    <property type="entry name" value="FMN-linked oxidoreductases"/>
    <property type="match status" value="1"/>
</dbReference>
<gene>
    <name evidence="16" type="ORF">UR68_C0019G0008</name>
</gene>
<dbReference type="EMBL" id="LBQC01000019">
    <property type="protein sequence ID" value="KKP72238.1"/>
    <property type="molecule type" value="Genomic_DNA"/>
</dbReference>
<feature type="binding site" evidence="14">
    <location>
        <position position="180"/>
    </location>
    <ligand>
        <name>FMN</name>
        <dbReference type="ChEBI" id="CHEBI:58210"/>
    </ligand>
</feature>
<dbReference type="InterPro" id="IPR024036">
    <property type="entry name" value="tRNA-dHydroUridine_Synthase_C"/>
</dbReference>
<dbReference type="PANTHER" id="PTHR45846:SF1">
    <property type="entry name" value="TRNA-DIHYDROURIDINE(47) SYNTHASE [NAD(P)(+)]-LIKE"/>
    <property type="match status" value="1"/>
</dbReference>
<keyword evidence="3" id="KW-0820">tRNA-binding</keyword>
<dbReference type="Proteomes" id="UP000034457">
    <property type="component" value="Unassembled WGS sequence"/>
</dbReference>
<keyword evidence="9 12" id="KW-0560">Oxidoreductase</keyword>
<evidence type="ECO:0000256" key="11">
    <source>
        <dbReference type="ARBA" id="ARBA00048802"/>
    </source>
</evidence>
<comment type="caution">
    <text evidence="16">The sequence shown here is derived from an EMBL/GenBank/DDBJ whole genome shotgun (WGS) entry which is preliminary data.</text>
</comment>
<dbReference type="GO" id="GO:0017150">
    <property type="term" value="F:tRNA dihydrouridine synthase activity"/>
    <property type="evidence" value="ECO:0007669"/>
    <property type="project" value="InterPro"/>
</dbReference>
<dbReference type="InterPro" id="IPR035587">
    <property type="entry name" value="DUS-like_FMN-bd"/>
</dbReference>
<evidence type="ECO:0000256" key="9">
    <source>
        <dbReference type="ARBA" id="ARBA00023002"/>
    </source>
</evidence>
<evidence type="ECO:0000259" key="15">
    <source>
        <dbReference type="Pfam" id="PF01207"/>
    </source>
</evidence>
<dbReference type="PATRIC" id="fig|1618478.3.peg.694"/>
<dbReference type="PIRSF" id="PIRSF006621">
    <property type="entry name" value="Dus"/>
    <property type="match status" value="1"/>
</dbReference>
<evidence type="ECO:0000256" key="13">
    <source>
        <dbReference type="PIRSR" id="PIRSR006621-1"/>
    </source>
</evidence>
<evidence type="ECO:0000256" key="12">
    <source>
        <dbReference type="PIRNR" id="PIRNR006621"/>
    </source>
</evidence>
<sequence length="326" mass="37201">MLIVLTEYNSPMLKYPVIGLSPMDGVTDIVFRRIVDECSYPDVLYTEFVPVDGIILERPRLLKMLEFHKTKTPVFAQLFGNDPDNFYQVTKMLVNKGYAGIDINMGCPDEHVFKKGGGAALILKPEVAKKIILAVRKSIADNTDKKLMVTLKTRTGYDKADTYNWISHLLEVSPDIITIHGRTFFQKYSGLADWEEIRTAVKLAKNTKTKIFGNGDIKNMEMAKKIIKDYGVDGVLIGRASLGNPWIFGSHVSTQEEKLKMMIRHCELYNKYFPEGNFKSLRKHFIWYVKSLPSSSYLKNDLMKANNVDDVKKIVDLYTSFEKNST</sequence>
<evidence type="ECO:0000256" key="8">
    <source>
        <dbReference type="ARBA" id="ARBA00022884"/>
    </source>
</evidence>
<evidence type="ECO:0000256" key="2">
    <source>
        <dbReference type="ARBA" id="ARBA00002790"/>
    </source>
</evidence>
<feature type="active site" description="Proton donor" evidence="13">
    <location>
        <position position="107"/>
    </location>
</feature>
<dbReference type="InterPro" id="IPR013785">
    <property type="entry name" value="Aldolase_TIM"/>
</dbReference>
<keyword evidence="14" id="KW-0547">Nucleotide-binding</keyword>
<name>A0A0G0BS71_9BACT</name>
<dbReference type="Gene3D" id="3.20.20.70">
    <property type="entry name" value="Aldolase class I"/>
    <property type="match status" value="1"/>
</dbReference>
<dbReference type="InterPro" id="IPR001269">
    <property type="entry name" value="DUS_fam"/>
</dbReference>
<dbReference type="InterPro" id="IPR018517">
    <property type="entry name" value="tRNA_hU_synthase_CS"/>
</dbReference>
<keyword evidence="8" id="KW-0694">RNA-binding</keyword>
<feature type="binding site" evidence="14">
    <location>
        <position position="152"/>
    </location>
    <ligand>
        <name>FMN</name>
        <dbReference type="ChEBI" id="CHEBI:58210"/>
    </ligand>
</feature>
<keyword evidence="4 12" id="KW-0285">Flavoprotein</keyword>
<dbReference type="AlphaFoldDB" id="A0A0G0BS71"/>
<dbReference type="EC" id="1.3.1.-" evidence="12"/>
<protein>
    <recommendedName>
        <fullName evidence="12">tRNA-dihydrouridine synthase</fullName>
        <ecNumber evidence="12">1.3.1.-</ecNumber>
    </recommendedName>
</protein>
<accession>A0A0G0BS71</accession>
<evidence type="ECO:0000256" key="14">
    <source>
        <dbReference type="PIRSR" id="PIRSR006621-2"/>
    </source>
</evidence>
<evidence type="ECO:0000313" key="16">
    <source>
        <dbReference type="EMBL" id="KKP72238.1"/>
    </source>
</evidence>
<keyword evidence="7" id="KW-0521">NADP</keyword>
<evidence type="ECO:0000256" key="10">
    <source>
        <dbReference type="ARBA" id="ARBA00048205"/>
    </source>
</evidence>
<dbReference type="GO" id="GO:0050660">
    <property type="term" value="F:flavin adenine dinucleotide binding"/>
    <property type="evidence" value="ECO:0007669"/>
    <property type="project" value="InterPro"/>
</dbReference>
<dbReference type="CDD" id="cd02801">
    <property type="entry name" value="DUS_like_FMN"/>
    <property type="match status" value="1"/>
</dbReference>
<comment type="catalytic activity">
    <reaction evidence="11">
        <text>a 5,6-dihydrouridine in tRNA + NAD(+) = a uridine in tRNA + NADH + H(+)</text>
        <dbReference type="Rhea" id="RHEA:54452"/>
        <dbReference type="Rhea" id="RHEA-COMP:13339"/>
        <dbReference type="Rhea" id="RHEA-COMP:13887"/>
        <dbReference type="ChEBI" id="CHEBI:15378"/>
        <dbReference type="ChEBI" id="CHEBI:57540"/>
        <dbReference type="ChEBI" id="CHEBI:57945"/>
        <dbReference type="ChEBI" id="CHEBI:65315"/>
        <dbReference type="ChEBI" id="CHEBI:74443"/>
    </reaction>
</comment>
<evidence type="ECO:0000256" key="5">
    <source>
        <dbReference type="ARBA" id="ARBA00022643"/>
    </source>
</evidence>
<dbReference type="STRING" id="1618478.UR68_C0019G0008"/>
<reference evidence="16 17" key="1">
    <citation type="journal article" date="2015" name="Nature">
        <title>rRNA introns, odd ribosomes, and small enigmatic genomes across a large radiation of phyla.</title>
        <authorList>
            <person name="Brown C.T."/>
            <person name="Hug L.A."/>
            <person name="Thomas B.C."/>
            <person name="Sharon I."/>
            <person name="Castelle C.J."/>
            <person name="Singh A."/>
            <person name="Wilkins M.J."/>
            <person name="Williams K.H."/>
            <person name="Banfield J.F."/>
        </authorList>
    </citation>
    <scope>NUCLEOTIDE SEQUENCE [LARGE SCALE GENOMIC DNA]</scope>
</reference>
<evidence type="ECO:0000256" key="1">
    <source>
        <dbReference type="ARBA" id="ARBA00001917"/>
    </source>
</evidence>
<evidence type="ECO:0000313" key="17">
    <source>
        <dbReference type="Proteomes" id="UP000034457"/>
    </source>
</evidence>
<comment type="function">
    <text evidence="2 12">Catalyzes the synthesis of 5,6-dihydrouridine (D), a modified base found in the D-loop of most tRNAs, via the reduction of the C5-C6 double bond in target uridines.</text>
</comment>
<keyword evidence="5 12" id="KW-0288">FMN</keyword>
<organism evidence="16 17">
    <name type="scientific">Candidatus Roizmanbacteria bacterium GW2011_GWA2_35_19</name>
    <dbReference type="NCBI Taxonomy" id="1618478"/>
    <lineage>
        <taxon>Bacteria</taxon>
        <taxon>Candidatus Roizmaniibacteriota</taxon>
    </lineage>
</organism>
<comment type="similarity">
    <text evidence="12">Belongs to the dus family.</text>
</comment>
<proteinExistence type="inferred from homology"/>
<feature type="binding site" evidence="14">
    <location>
        <position position="77"/>
    </location>
    <ligand>
        <name>FMN</name>
        <dbReference type="ChEBI" id="CHEBI:58210"/>
    </ligand>
</feature>
<evidence type="ECO:0000256" key="4">
    <source>
        <dbReference type="ARBA" id="ARBA00022630"/>
    </source>
</evidence>
<keyword evidence="6 12" id="KW-0819">tRNA processing</keyword>
<dbReference type="Pfam" id="PF01207">
    <property type="entry name" value="Dus"/>
    <property type="match status" value="1"/>
</dbReference>